<reference evidence="3 4" key="1">
    <citation type="submission" date="2020-04" db="EMBL/GenBank/DDBJ databases">
        <authorList>
            <person name="De Canck E."/>
        </authorList>
    </citation>
    <scope>NUCLEOTIDE SEQUENCE [LARGE SCALE GENOMIC DNA]</scope>
    <source>
        <strain evidence="3 4">LMG 27177</strain>
    </source>
</reference>
<comment type="similarity">
    <text evidence="1">Belongs to the initiator RepB protein family.</text>
</comment>
<dbReference type="Pfam" id="PF01051">
    <property type="entry name" value="Rep3_N"/>
    <property type="match status" value="1"/>
</dbReference>
<dbReference type="Proteomes" id="UP000494252">
    <property type="component" value="Unassembled WGS sequence"/>
</dbReference>
<dbReference type="EMBL" id="CADIKI010000021">
    <property type="protein sequence ID" value="CAB3805032.1"/>
    <property type="molecule type" value="Genomic_DNA"/>
</dbReference>
<organism evidence="3 4">
    <name type="scientific">Paraburkholderia fynbosensis</name>
    <dbReference type="NCBI Taxonomy" id="1200993"/>
    <lineage>
        <taxon>Bacteria</taxon>
        <taxon>Pseudomonadati</taxon>
        <taxon>Pseudomonadota</taxon>
        <taxon>Betaproteobacteria</taxon>
        <taxon>Burkholderiales</taxon>
        <taxon>Burkholderiaceae</taxon>
        <taxon>Paraburkholderia</taxon>
    </lineage>
</organism>
<proteinExistence type="inferred from homology"/>
<keyword evidence="4" id="KW-1185">Reference proteome</keyword>
<dbReference type="InterPro" id="IPR036388">
    <property type="entry name" value="WH-like_DNA-bd_sf"/>
</dbReference>
<feature type="domain" description="Initiator Rep protein WH1" evidence="2">
    <location>
        <begin position="53"/>
        <end position="201"/>
    </location>
</feature>
<evidence type="ECO:0000313" key="3">
    <source>
        <dbReference type="EMBL" id="CAB3805032.1"/>
    </source>
</evidence>
<dbReference type="RefSeq" id="WP_246291271.1">
    <property type="nucleotide sequence ID" value="NZ_CADIKI010000021.1"/>
</dbReference>
<protein>
    <recommendedName>
        <fullName evidence="2">Initiator Rep protein WH1 domain-containing protein</fullName>
    </recommendedName>
</protein>
<evidence type="ECO:0000256" key="1">
    <source>
        <dbReference type="ARBA" id="ARBA00038283"/>
    </source>
</evidence>
<dbReference type="Gene3D" id="1.10.10.10">
    <property type="entry name" value="Winged helix-like DNA-binding domain superfamily/Winged helix DNA-binding domain"/>
    <property type="match status" value="2"/>
</dbReference>
<dbReference type="InterPro" id="IPR000525">
    <property type="entry name" value="Initiator_Rep_WH1"/>
</dbReference>
<accession>A0A6J5GST2</accession>
<dbReference type="Pfam" id="PF21205">
    <property type="entry name" value="Rep3_C"/>
    <property type="match status" value="1"/>
</dbReference>
<dbReference type="AlphaFoldDB" id="A0A6J5GST2"/>
<dbReference type="GO" id="GO:0003887">
    <property type="term" value="F:DNA-directed DNA polymerase activity"/>
    <property type="evidence" value="ECO:0007669"/>
    <property type="project" value="InterPro"/>
</dbReference>
<name>A0A6J5GST2_9BURK</name>
<evidence type="ECO:0000259" key="2">
    <source>
        <dbReference type="Pfam" id="PF01051"/>
    </source>
</evidence>
<gene>
    <name evidence="3" type="ORF">LMG27177_05755</name>
</gene>
<sequence>MTKDHSDLPVVAFALECDGETSMGNPKPRRVKLKASLHARSIRSDLHLSERHVTLRNDLVAASHGLKTLAEQRVVKSCAAKLDSVRLDQGRYKITLSAAEYAETFRIDPNTAYEQLKVVSKSLLDRMIRREEPTKRGLKIHLDHWVSGITYHEGEAWIELRFSHEATPYLTMLRGNHTTYLLKQAAGLRSIYSWRLLEMLMQFKDTGWKRIDLEDFAKAMDAKPSHVKNFKDLRRWVIEPAVTELTDKDGWQINWQPIKSGRKVSALRFDFKRDPQGRLDINNCE</sequence>
<dbReference type="InterPro" id="IPR036390">
    <property type="entry name" value="WH_DNA-bd_sf"/>
</dbReference>
<evidence type="ECO:0000313" key="4">
    <source>
        <dbReference type="Proteomes" id="UP000494252"/>
    </source>
</evidence>
<dbReference type="SUPFAM" id="SSF46785">
    <property type="entry name" value="Winged helix' DNA-binding domain"/>
    <property type="match status" value="2"/>
</dbReference>
<dbReference type="GO" id="GO:0006270">
    <property type="term" value="P:DNA replication initiation"/>
    <property type="evidence" value="ECO:0007669"/>
    <property type="project" value="InterPro"/>
</dbReference>